<dbReference type="InterPro" id="IPR015168">
    <property type="entry name" value="SsuA/THI5"/>
</dbReference>
<dbReference type="InterPro" id="IPR001638">
    <property type="entry name" value="Solute-binding_3/MltF_N"/>
</dbReference>
<keyword evidence="4" id="KW-0732">Signal</keyword>
<dbReference type="AlphaFoldDB" id="A0A327M304"/>
<feature type="domain" description="Solute-binding protein family 3/N-terminal" evidence="7">
    <location>
        <begin position="53"/>
        <end position="255"/>
    </location>
</feature>
<dbReference type="Proteomes" id="UP000249065">
    <property type="component" value="Unassembled WGS sequence"/>
</dbReference>
<gene>
    <name evidence="8" type="ORF">DOO78_20845</name>
</gene>
<dbReference type="PANTHER" id="PTHR30024">
    <property type="entry name" value="ALIPHATIC SULFONATES-BINDING PROTEIN-RELATED"/>
    <property type="match status" value="1"/>
</dbReference>
<dbReference type="GO" id="GO:0042626">
    <property type="term" value="F:ATPase-coupled transmembrane transporter activity"/>
    <property type="evidence" value="ECO:0007669"/>
    <property type="project" value="InterPro"/>
</dbReference>
<name>A0A327M304_9PROT</name>
<evidence type="ECO:0000313" key="8">
    <source>
        <dbReference type="EMBL" id="RAI57109.1"/>
    </source>
</evidence>
<evidence type="ECO:0000256" key="5">
    <source>
        <dbReference type="ARBA" id="ARBA00055538"/>
    </source>
</evidence>
<comment type="caution">
    <text evidence="8">The sequence shown here is derived from an EMBL/GenBank/DDBJ whole genome shotgun (WGS) entry which is preliminary data.</text>
</comment>
<evidence type="ECO:0000256" key="2">
    <source>
        <dbReference type="ARBA" id="ARBA00010742"/>
    </source>
</evidence>
<accession>A0A327M304</accession>
<dbReference type="GO" id="GO:0016020">
    <property type="term" value="C:membrane"/>
    <property type="evidence" value="ECO:0007669"/>
    <property type="project" value="InterPro"/>
</dbReference>
<evidence type="ECO:0000256" key="3">
    <source>
        <dbReference type="ARBA" id="ARBA00022448"/>
    </source>
</evidence>
<dbReference type="NCBIfam" id="TIGR01728">
    <property type="entry name" value="SsuA_fam"/>
    <property type="match status" value="1"/>
</dbReference>
<dbReference type="GO" id="GO:0042597">
    <property type="term" value="C:periplasmic space"/>
    <property type="evidence" value="ECO:0007669"/>
    <property type="project" value="UniProtKB-SubCell"/>
</dbReference>
<proteinExistence type="inferred from homology"/>
<dbReference type="InterPro" id="IPR010067">
    <property type="entry name" value="ABC_SsuA_sub-bd"/>
</dbReference>
<dbReference type="OrthoDB" id="7374754at2"/>
<evidence type="ECO:0000256" key="4">
    <source>
        <dbReference type="ARBA" id="ARBA00022729"/>
    </source>
</evidence>
<comment type="similarity">
    <text evidence="2">Belongs to the bacterial solute-binding protein SsuA/TauA family.</text>
</comment>
<dbReference type="CDD" id="cd13558">
    <property type="entry name" value="PBP2_SsuA_like_2"/>
    <property type="match status" value="1"/>
</dbReference>
<dbReference type="EMBL" id="QLIX01000021">
    <property type="protein sequence ID" value="RAI57109.1"/>
    <property type="molecule type" value="Genomic_DNA"/>
</dbReference>
<reference evidence="9" key="1">
    <citation type="submission" date="2018-06" db="EMBL/GenBank/DDBJ databases">
        <authorList>
            <person name="Khan S.A."/>
        </authorList>
    </citation>
    <scope>NUCLEOTIDE SEQUENCE [LARGE SCALE GENOMIC DNA]</scope>
    <source>
        <strain evidence="9">DB-1506</strain>
    </source>
</reference>
<keyword evidence="3" id="KW-0813">Transport</keyword>
<evidence type="ECO:0000313" key="9">
    <source>
        <dbReference type="Proteomes" id="UP000249065"/>
    </source>
</evidence>
<dbReference type="Pfam" id="PF09084">
    <property type="entry name" value="NMT1"/>
    <property type="match status" value="1"/>
</dbReference>
<dbReference type="SUPFAM" id="SSF53850">
    <property type="entry name" value="Periplasmic binding protein-like II"/>
    <property type="match status" value="1"/>
</dbReference>
<dbReference type="PANTHER" id="PTHR30024:SF48">
    <property type="entry name" value="ABC TRANSPORTER SUBSTRATE-BINDING PROTEIN"/>
    <property type="match status" value="1"/>
</dbReference>
<dbReference type="FunFam" id="3.40.190.10:FF:000050">
    <property type="entry name" value="Sulfonate ABC transporter substrate-binding protein"/>
    <property type="match status" value="1"/>
</dbReference>
<evidence type="ECO:0000256" key="6">
    <source>
        <dbReference type="ARBA" id="ARBA00070228"/>
    </source>
</evidence>
<dbReference type="Gene3D" id="3.40.190.10">
    <property type="entry name" value="Periplasmic binding protein-like II"/>
    <property type="match status" value="2"/>
</dbReference>
<organism evidence="8 9">
    <name type="scientific">Roseicella frigidaeris</name>
    <dbReference type="NCBI Taxonomy" id="2230885"/>
    <lineage>
        <taxon>Bacteria</taxon>
        <taxon>Pseudomonadati</taxon>
        <taxon>Pseudomonadota</taxon>
        <taxon>Alphaproteobacteria</taxon>
        <taxon>Acetobacterales</taxon>
        <taxon>Roseomonadaceae</taxon>
        <taxon>Roseicella</taxon>
    </lineage>
</organism>
<comment type="function">
    <text evidence="5">Part of a binding-protein-dependent transport system for aliphatic sulfonates. Putative binding protein.</text>
</comment>
<comment type="subcellular location">
    <subcellularLocation>
        <location evidence="1">Periplasm</location>
    </subcellularLocation>
</comment>
<keyword evidence="9" id="KW-1185">Reference proteome</keyword>
<dbReference type="SMART" id="SM00062">
    <property type="entry name" value="PBPb"/>
    <property type="match status" value="1"/>
</dbReference>
<sequence>MSPRAGPASPCPPTPSCRTGLQAMTATTRRALLGASTLLAAPAGLRAQSTPKVLRVGNQRGGLRSLLEVSGVAEDLPYRIDWSEFPAAQPLLEALNANAVDLGTMGDLNFFSVYSSGAPIKAFSASRSDGASQAIIVRGDGPIREVADLRGKRVAAARGGWTHYSLLAILHRAGIPFSDVRFAWLLPAEAALAFRTGEVDAWSIWEPYTSLEVLNFGARVLADARGLTPSASLLAVNNRALAERREQLQDFVQRDARAWGWAQANRAAHARATAQIIRQPEPVLLRAYEVNRTRAVPIDDALIREFQQAVDQAHAWGVIPGQVKVAEAVDQSFTRSLKA</sequence>
<evidence type="ECO:0000256" key="1">
    <source>
        <dbReference type="ARBA" id="ARBA00004418"/>
    </source>
</evidence>
<protein>
    <recommendedName>
        <fullName evidence="6">Putative aliphatic sulfonates-binding protein</fullName>
    </recommendedName>
</protein>
<evidence type="ECO:0000259" key="7">
    <source>
        <dbReference type="SMART" id="SM00062"/>
    </source>
</evidence>